<evidence type="ECO:0000313" key="3">
    <source>
        <dbReference type="EMBL" id="OAO11857.1"/>
    </source>
</evidence>
<dbReference type="Proteomes" id="UP000078348">
    <property type="component" value="Unassembled WGS sequence"/>
</dbReference>
<protein>
    <recommendedName>
        <fullName evidence="2">CCDC22 N-terminal domain-containing protein</fullName>
    </recommendedName>
</protein>
<dbReference type="InterPro" id="IPR008530">
    <property type="entry name" value="CCDC22"/>
</dbReference>
<organism evidence="3 4">
    <name type="scientific">Blastocystis sp. subtype 1 (strain ATCC 50177 / NandII)</name>
    <dbReference type="NCBI Taxonomy" id="478820"/>
    <lineage>
        <taxon>Eukaryota</taxon>
        <taxon>Sar</taxon>
        <taxon>Stramenopiles</taxon>
        <taxon>Bigyra</taxon>
        <taxon>Opalozoa</taxon>
        <taxon>Opalinata</taxon>
        <taxon>Blastocystidae</taxon>
        <taxon>Blastocystis</taxon>
    </lineage>
</organism>
<dbReference type="OrthoDB" id="10266736at2759"/>
<evidence type="ECO:0000313" key="4">
    <source>
        <dbReference type="Proteomes" id="UP000078348"/>
    </source>
</evidence>
<keyword evidence="1" id="KW-0175">Coiled coil</keyword>
<dbReference type="AlphaFoldDB" id="A0A196S710"/>
<gene>
    <name evidence="3" type="ORF">AV274_6470</name>
</gene>
<sequence length="517" mass="59984">MSKIDSLIISTIRDFGVYIPDDIVSLESMDRVFFFNLCLQCLSLIQQDVLEAVSFIADEDDLNHSICSDLADNFIRNGYSMELDFSVFLYPEPDDILHVLTWLTSTISYAREQEKKGAENSLVGGDAILQALSAWRSDTSKGDTPSKPARTLSPMFCRILEREQEEIIHDRFCYEWKTIPVQGIRSLQENPDCSSKVAFHRIQLSSAALDPSSTNAEIVSLQADILRCNRVYYTELHNVKKLEQKITTLKQSIDELNRMIEFTESTIFQKQKIANVIKDIDVYLKRIHDSCDFVTSESSKEEYIYQTERDEISKYMDDLDSEKQTLWEQSQSLLAKIQENRQEIENITAIISERKHEQEELEIMMNHLPQQALREVYTDRLYQLSLRKKETQKRISTVSEEIVSTNRETKEVIERIKELENQIELAIRRAFGSEAEGSTLFNQYSQVKRLFHSFITAMSTIMDVDDTISSILSQCAKVDIPVLCKNYDYVVRDVERLHKENEALEQRIKSLEQTSFR</sequence>
<keyword evidence="4" id="KW-1185">Reference proteome</keyword>
<accession>A0A196S710</accession>
<dbReference type="PANTHER" id="PTHR15668">
    <property type="entry name" value="JM1 PROTEIN"/>
    <property type="match status" value="1"/>
</dbReference>
<feature type="coiled-coil region" evidence="1">
    <location>
        <begin position="239"/>
        <end position="266"/>
    </location>
</feature>
<reference evidence="3 4" key="1">
    <citation type="submission" date="2016-05" db="EMBL/GenBank/DDBJ databases">
        <title>Nuclear genome of Blastocystis sp. subtype 1 NandII.</title>
        <authorList>
            <person name="Gentekaki E."/>
            <person name="Curtis B."/>
            <person name="Stairs C."/>
            <person name="Eme L."/>
            <person name="Herman E."/>
            <person name="Klimes V."/>
            <person name="Arias M.C."/>
            <person name="Elias M."/>
            <person name="Hilliou F."/>
            <person name="Klute M."/>
            <person name="Malik S.-B."/>
            <person name="Pightling A."/>
            <person name="Rachubinski R."/>
            <person name="Salas D."/>
            <person name="Schlacht A."/>
            <person name="Suga H."/>
            <person name="Archibald J."/>
            <person name="Ball S.G."/>
            <person name="Clark G."/>
            <person name="Dacks J."/>
            <person name="Van Der Giezen M."/>
            <person name="Tsaousis A."/>
            <person name="Roger A."/>
        </authorList>
    </citation>
    <scope>NUCLEOTIDE SEQUENCE [LARGE SCALE GENOMIC DNA]</scope>
    <source>
        <strain evidence="4">ATCC 50177 / NandII</strain>
    </source>
</reference>
<dbReference type="GO" id="GO:2000060">
    <property type="term" value="P:positive regulation of ubiquitin-dependent protein catabolic process"/>
    <property type="evidence" value="ECO:0007669"/>
    <property type="project" value="TreeGrafter"/>
</dbReference>
<dbReference type="PANTHER" id="PTHR15668:SF4">
    <property type="entry name" value="COILED-COIL DOMAIN-CONTAINING PROTEIN 22"/>
    <property type="match status" value="1"/>
</dbReference>
<evidence type="ECO:0000259" key="2">
    <source>
        <dbReference type="Pfam" id="PF21674"/>
    </source>
</evidence>
<proteinExistence type="predicted"/>
<feature type="domain" description="CCDC22 N-terminal" evidence="2">
    <location>
        <begin position="1"/>
        <end position="106"/>
    </location>
</feature>
<dbReference type="GO" id="GO:0097602">
    <property type="term" value="F:cullin family protein binding"/>
    <property type="evidence" value="ECO:0007669"/>
    <property type="project" value="TreeGrafter"/>
</dbReference>
<feature type="coiled-coil region" evidence="1">
    <location>
        <begin position="388"/>
        <end position="436"/>
    </location>
</feature>
<feature type="coiled-coil region" evidence="1">
    <location>
        <begin position="487"/>
        <end position="514"/>
    </location>
</feature>
<dbReference type="EMBL" id="LXWW01000577">
    <property type="protein sequence ID" value="OAO11857.1"/>
    <property type="molecule type" value="Genomic_DNA"/>
</dbReference>
<comment type="caution">
    <text evidence="3">The sequence shown here is derived from an EMBL/GenBank/DDBJ whole genome shotgun (WGS) entry which is preliminary data.</text>
</comment>
<dbReference type="Pfam" id="PF21674">
    <property type="entry name" value="CCDC22_N"/>
    <property type="match status" value="1"/>
</dbReference>
<name>A0A196S710_BLAHN</name>
<evidence type="ECO:0000256" key="1">
    <source>
        <dbReference type="SAM" id="Coils"/>
    </source>
</evidence>
<dbReference type="InterPro" id="IPR048349">
    <property type="entry name" value="CCDC22_N"/>
</dbReference>